<dbReference type="Proteomes" id="UP001164539">
    <property type="component" value="Chromosome 1"/>
</dbReference>
<protein>
    <submittedName>
        <fullName evidence="1">Aluminum activated malate transporter family protein</fullName>
    </submittedName>
</protein>
<sequence length="481" mass="53494">MPKEVSSKLEWTINIPDGTSERIEPESGPILRVWLRLKGTIESFILKIWKFLEKAWILAVAEPKKVIHGLKVGLAISVVSIFYYTRPLYEGVGGNAMWAVMTVVVIFESTIGATLYKCINRAIGTFLAGSLGVGVHWIANHSGKHLEPIILGTSVFLLASAATFSRFIPSIKARFDYGTMIFILTFSLVSVSGYRVDKLFDLAHQRLSTIAIGAAICVIITMIFCPIWAGDELHRLICRNLEKLAHSVDECVAEYFRDDKTSTASDEDCSKKMQGYRCVLNSKATEESMANYARWEPAHGRFKFRHPWKQYLKIGASIRNCAYCIGTLDGCVNSKTQAPPNLKKHLKNICMRLSITSSNVLHELAFTLKTMKKSSKIDFSVEEMNLAVQELKNSLISLPNLDIITNPLPAEANLEPITKITIPPFMEILPLATLVSLLIENATKIEGIVNAVEELAVLGEFKPVTDKKPKCNQSTTNNQAL</sequence>
<reference evidence="1 2" key="1">
    <citation type="journal article" date="2023" name="Science">
        <title>Complex scaffold remodeling in plant triterpene biosynthesis.</title>
        <authorList>
            <person name="De La Pena R."/>
            <person name="Hodgson H."/>
            <person name="Liu J.C."/>
            <person name="Stephenson M.J."/>
            <person name="Martin A.C."/>
            <person name="Owen C."/>
            <person name="Harkess A."/>
            <person name="Leebens-Mack J."/>
            <person name="Jimenez L.E."/>
            <person name="Osbourn A."/>
            <person name="Sattely E.S."/>
        </authorList>
    </citation>
    <scope>NUCLEOTIDE SEQUENCE [LARGE SCALE GENOMIC DNA]</scope>
    <source>
        <strain evidence="2">cv. JPN11</strain>
        <tissue evidence="1">Leaf</tissue>
    </source>
</reference>
<evidence type="ECO:0000313" key="2">
    <source>
        <dbReference type="Proteomes" id="UP001164539"/>
    </source>
</evidence>
<gene>
    <name evidence="1" type="ORF">OWV82_001073</name>
</gene>
<organism evidence="1 2">
    <name type="scientific">Melia azedarach</name>
    <name type="common">Chinaberry tree</name>
    <dbReference type="NCBI Taxonomy" id="155640"/>
    <lineage>
        <taxon>Eukaryota</taxon>
        <taxon>Viridiplantae</taxon>
        <taxon>Streptophyta</taxon>
        <taxon>Embryophyta</taxon>
        <taxon>Tracheophyta</taxon>
        <taxon>Spermatophyta</taxon>
        <taxon>Magnoliopsida</taxon>
        <taxon>eudicotyledons</taxon>
        <taxon>Gunneridae</taxon>
        <taxon>Pentapetalae</taxon>
        <taxon>rosids</taxon>
        <taxon>malvids</taxon>
        <taxon>Sapindales</taxon>
        <taxon>Meliaceae</taxon>
        <taxon>Melia</taxon>
    </lineage>
</organism>
<evidence type="ECO:0000313" key="1">
    <source>
        <dbReference type="EMBL" id="KAJ4728077.1"/>
    </source>
</evidence>
<name>A0ACC1YWM7_MELAZ</name>
<dbReference type="EMBL" id="CM051394">
    <property type="protein sequence ID" value="KAJ4728077.1"/>
    <property type="molecule type" value="Genomic_DNA"/>
</dbReference>
<comment type="caution">
    <text evidence="1">The sequence shown here is derived from an EMBL/GenBank/DDBJ whole genome shotgun (WGS) entry which is preliminary data.</text>
</comment>
<keyword evidence="2" id="KW-1185">Reference proteome</keyword>
<accession>A0ACC1YWM7</accession>
<proteinExistence type="predicted"/>